<dbReference type="CDD" id="cd07381">
    <property type="entry name" value="MPP_CapA"/>
    <property type="match status" value="1"/>
</dbReference>
<feature type="domain" description="Capsule synthesis protein CapA" evidence="2">
    <location>
        <begin position="56"/>
        <end position="318"/>
    </location>
</feature>
<evidence type="ECO:0000259" key="2">
    <source>
        <dbReference type="SMART" id="SM00854"/>
    </source>
</evidence>
<dbReference type="Proteomes" id="UP000602647">
    <property type="component" value="Unassembled WGS sequence"/>
</dbReference>
<accession>A0A923NNH4</accession>
<keyword evidence="4" id="KW-1185">Reference proteome</keyword>
<dbReference type="RefSeq" id="WP_187304290.1">
    <property type="nucleotide sequence ID" value="NZ_JACRYT010000027.1"/>
</dbReference>
<evidence type="ECO:0000313" key="4">
    <source>
        <dbReference type="Proteomes" id="UP000602647"/>
    </source>
</evidence>
<dbReference type="EMBL" id="JACRYT010000027">
    <property type="protein sequence ID" value="MBC6681195.1"/>
    <property type="molecule type" value="Genomic_DNA"/>
</dbReference>
<reference evidence="3" key="1">
    <citation type="submission" date="2020-08" db="EMBL/GenBank/DDBJ databases">
        <title>Genome public.</title>
        <authorList>
            <person name="Liu C."/>
            <person name="Sun Q."/>
        </authorList>
    </citation>
    <scope>NUCLEOTIDE SEQUENCE</scope>
    <source>
        <strain evidence="3">BX12</strain>
    </source>
</reference>
<organism evidence="3 4">
    <name type="scientific">Zhenpiania hominis</name>
    <dbReference type="NCBI Taxonomy" id="2763644"/>
    <lineage>
        <taxon>Bacteria</taxon>
        <taxon>Bacillati</taxon>
        <taxon>Bacillota</taxon>
        <taxon>Clostridia</taxon>
        <taxon>Peptostreptococcales</taxon>
        <taxon>Anaerovoracaceae</taxon>
        <taxon>Zhenpiania</taxon>
    </lineage>
</organism>
<evidence type="ECO:0000256" key="1">
    <source>
        <dbReference type="ARBA" id="ARBA00005662"/>
    </source>
</evidence>
<dbReference type="Gene3D" id="3.60.21.10">
    <property type="match status" value="1"/>
</dbReference>
<comment type="similarity">
    <text evidence="1">Belongs to the CapA family.</text>
</comment>
<sequence>MGKNKISKTAAVTVILLALVVLGLAVLLTWTISAGRNVPGASELETPRAPKETDLSILCVGDVMSHSPQTTAQYNASRGRYNYSNNFKYVKPYIEAADLALCNVETTFAGEPYTGFPLFSAPDALASALAKAGFDVGITANNHMADKGISGILRTQRVLQKKGLDTVGSVQQESDPRYLIEEVNGVKIGIVAFTYETGSGQGGVSINGSYVSDEVADHINSFNFNTLEEDLPKIEDAIKGAKAAGAEIVIAYYHWGEEYQQEANKNQRKLARKTAGMGADIIFASHPHVLQQAEYLEPEGSDRKVPVFYSMGNFISNQRTETLGNRYTEQGLMAQVDLTWSEKDGITEIRMGGIPTWVDKYYSEGKQVYEIIPLSEGLEENEALEVSGHLSRAEQALEDANGILGFDQ</sequence>
<dbReference type="SUPFAM" id="SSF56300">
    <property type="entry name" value="Metallo-dependent phosphatases"/>
    <property type="match status" value="1"/>
</dbReference>
<protein>
    <submittedName>
        <fullName evidence="3">CapA family protein</fullName>
    </submittedName>
</protein>
<proteinExistence type="inferred from homology"/>
<dbReference type="PANTHER" id="PTHR33393:SF12">
    <property type="entry name" value="CAPSULE BIOSYNTHESIS PROTEIN CAPA"/>
    <property type="match status" value="1"/>
</dbReference>
<dbReference type="SMART" id="SM00854">
    <property type="entry name" value="PGA_cap"/>
    <property type="match status" value="1"/>
</dbReference>
<dbReference type="InterPro" id="IPR052169">
    <property type="entry name" value="CW_Biosynth-Accessory"/>
</dbReference>
<dbReference type="InterPro" id="IPR029052">
    <property type="entry name" value="Metallo-depent_PP-like"/>
</dbReference>
<dbReference type="Pfam" id="PF09587">
    <property type="entry name" value="PGA_cap"/>
    <property type="match status" value="1"/>
</dbReference>
<evidence type="ECO:0000313" key="3">
    <source>
        <dbReference type="EMBL" id="MBC6681195.1"/>
    </source>
</evidence>
<dbReference type="AlphaFoldDB" id="A0A923NNH4"/>
<gene>
    <name evidence="3" type="ORF">H9L42_15335</name>
</gene>
<dbReference type="PANTHER" id="PTHR33393">
    <property type="entry name" value="POLYGLUTAMINE SYNTHESIS ACCESSORY PROTEIN RV0574C-RELATED"/>
    <property type="match status" value="1"/>
</dbReference>
<comment type="caution">
    <text evidence="3">The sequence shown here is derived from an EMBL/GenBank/DDBJ whole genome shotgun (WGS) entry which is preliminary data.</text>
</comment>
<dbReference type="InterPro" id="IPR019079">
    <property type="entry name" value="Capsule_synth_CapA"/>
</dbReference>
<name>A0A923NNH4_9FIRM</name>